<organism evidence="1 2">
    <name type="scientific">Octadecabacter temperatus</name>
    <dbReference type="NCBI Taxonomy" id="1458307"/>
    <lineage>
        <taxon>Bacteria</taxon>
        <taxon>Pseudomonadati</taxon>
        <taxon>Pseudomonadota</taxon>
        <taxon>Alphaproteobacteria</taxon>
        <taxon>Rhodobacterales</taxon>
        <taxon>Roseobacteraceae</taxon>
        <taxon>Octadecabacter</taxon>
    </lineage>
</organism>
<keyword evidence="2" id="KW-1185">Reference proteome</keyword>
<reference evidence="1 2" key="1">
    <citation type="journal article" date="2015" name="Genome Announc.">
        <title>Closed Genome Sequence of Octadecabacter temperatus SB1, the First Mesophilic Species of the Genus Octadecabacter.</title>
        <authorList>
            <person name="Voget S."/>
            <person name="Billerbeck S."/>
            <person name="Simon M."/>
            <person name="Daniel R."/>
        </authorList>
    </citation>
    <scope>NUCLEOTIDE SEQUENCE [LARGE SCALE GENOMIC DNA]</scope>
    <source>
        <strain evidence="1 2">SB1</strain>
    </source>
</reference>
<dbReference type="Gene3D" id="1.25.60.10">
    <property type="entry name" value="MgtE N-terminal domain-like"/>
    <property type="match status" value="1"/>
</dbReference>
<dbReference type="STRING" id="1458307.OSB_32790"/>
<sequence length="190" mass="20108">MAASRKPKSVLVFAAALLLASGGVRIGVGLGPAIAFAEEQLETGDAEQLEESPQPPEIEPVLAALQVRESRVSEREVALENRMFALSVAEEEIAKRLAELEAAEQSLSEAITVSETANDGDITRLTAVYENMKPADAANLFEEMAPDFASGFLVRMRPEAAAAILAGLEPQTAYSISVIIAGRNANAPTE</sequence>
<dbReference type="AlphaFoldDB" id="A0A0K0YA74"/>
<name>A0A0K0YA74_9RHOB</name>
<evidence type="ECO:0000313" key="2">
    <source>
        <dbReference type="Proteomes" id="UP000067444"/>
    </source>
</evidence>
<dbReference type="SUPFAM" id="SSF158791">
    <property type="entry name" value="MgtE N-terminal domain-like"/>
    <property type="match status" value="1"/>
</dbReference>
<dbReference type="Proteomes" id="UP000067444">
    <property type="component" value="Chromosome"/>
</dbReference>
<dbReference type="EMBL" id="CP012160">
    <property type="protein sequence ID" value="AKS47792.1"/>
    <property type="molecule type" value="Genomic_DNA"/>
</dbReference>
<accession>A0A0K0YA74</accession>
<evidence type="ECO:0000313" key="1">
    <source>
        <dbReference type="EMBL" id="AKS47792.1"/>
    </source>
</evidence>
<proteinExistence type="predicted"/>
<dbReference type="OrthoDB" id="9791432at2"/>
<protein>
    <submittedName>
        <fullName evidence="1">Uncharacterized protein</fullName>
    </submittedName>
</protein>
<dbReference type="InterPro" id="IPR038076">
    <property type="entry name" value="MgtE_N_sf"/>
</dbReference>
<dbReference type="KEGG" id="otm:OSB_32790"/>
<gene>
    <name evidence="1" type="ORF">OSB_32790</name>
</gene>